<dbReference type="Pfam" id="PF07478">
    <property type="entry name" value="Dala_Dala_lig_C"/>
    <property type="match status" value="1"/>
</dbReference>
<protein>
    <recommendedName>
        <fullName evidence="4">ATP-grasp domain-containing protein</fullName>
    </recommendedName>
</protein>
<dbReference type="KEGG" id="erx:ATZ35_01805"/>
<dbReference type="Gene3D" id="3.30.1490.20">
    <property type="entry name" value="ATP-grasp fold, A domain"/>
    <property type="match status" value="1"/>
</dbReference>
<dbReference type="SUPFAM" id="SSF56059">
    <property type="entry name" value="Glutathione synthetase ATP-binding domain-like"/>
    <property type="match status" value="1"/>
</dbReference>
<evidence type="ECO:0000313" key="5">
    <source>
        <dbReference type="EMBL" id="ALS35933.1"/>
    </source>
</evidence>
<evidence type="ECO:0000313" key="6">
    <source>
        <dbReference type="Proteomes" id="UP000067523"/>
    </source>
</evidence>
<keyword evidence="3" id="KW-0547">Nucleotide-binding</keyword>
<keyword evidence="6" id="KW-1185">Reference proteome</keyword>
<dbReference type="AlphaFoldDB" id="A0A0U2XF55"/>
<dbReference type="PANTHER" id="PTHR23132">
    <property type="entry name" value="D-ALANINE--D-ALANINE LIGASE"/>
    <property type="match status" value="1"/>
</dbReference>
<dbReference type="GO" id="GO:0005524">
    <property type="term" value="F:ATP binding"/>
    <property type="evidence" value="ECO:0007669"/>
    <property type="project" value="UniProtKB-UniRule"/>
</dbReference>
<comment type="similarity">
    <text evidence="1">Belongs to the D-alanine--D-alanine ligase family.</text>
</comment>
<dbReference type="STRING" id="118060.ATZ35_01805"/>
<dbReference type="GO" id="GO:0008716">
    <property type="term" value="F:D-alanine-D-alanine ligase activity"/>
    <property type="evidence" value="ECO:0007669"/>
    <property type="project" value="InterPro"/>
</dbReference>
<organism evidence="5 6">
    <name type="scientific">Enterococcus rotai</name>
    <dbReference type="NCBI Taxonomy" id="118060"/>
    <lineage>
        <taxon>Bacteria</taxon>
        <taxon>Bacillati</taxon>
        <taxon>Bacillota</taxon>
        <taxon>Bacilli</taxon>
        <taxon>Lactobacillales</taxon>
        <taxon>Enterococcaceae</taxon>
        <taxon>Enterococcus</taxon>
    </lineage>
</organism>
<keyword evidence="3" id="KW-0067">ATP-binding</keyword>
<dbReference type="InterPro" id="IPR011095">
    <property type="entry name" value="Dala_Dala_lig_C"/>
</dbReference>
<dbReference type="InterPro" id="IPR013815">
    <property type="entry name" value="ATP_grasp_subdomain_1"/>
</dbReference>
<evidence type="ECO:0000256" key="2">
    <source>
        <dbReference type="ARBA" id="ARBA00022598"/>
    </source>
</evidence>
<dbReference type="Proteomes" id="UP000067523">
    <property type="component" value="Chromosome"/>
</dbReference>
<sequence>MDKIKVAIVADVREDFKNEGFGTNHIYNDHTSKASVHYLKNKLISLGLECYFFGGIHALIDAYKSKKEFPNTIFFNLSDGLTQKSRKGQAAFLFELLNVPYVGSEAITYLLTANKIYTKRFLLSNNVLCSKGYLVRSLDEFKPDELEYPIILKPNNEGSSIGISQDNIVYNKQDAHNLLFKLLEQFKEILIEEFIKGYEISNFLIGQKKEIDVSEVIITSLNGKYYFDQELMGIQEKSSRKRKLELADEKLTPEQIDLIKSTSQIIFKELDIFDYARFDYRLTDRSLYFIEASPNPVLSETSELGLISASHSINTNTYLIKILNTALKRYSLPIIDFNYK</sequence>
<evidence type="ECO:0000256" key="1">
    <source>
        <dbReference type="ARBA" id="ARBA00010871"/>
    </source>
</evidence>
<evidence type="ECO:0000256" key="3">
    <source>
        <dbReference type="PROSITE-ProRule" id="PRU00409"/>
    </source>
</evidence>
<dbReference type="EMBL" id="CP013655">
    <property type="protein sequence ID" value="ALS35933.1"/>
    <property type="molecule type" value="Genomic_DNA"/>
</dbReference>
<dbReference type="RefSeq" id="WP_208928985.1">
    <property type="nucleotide sequence ID" value="NZ_CP013655.1"/>
</dbReference>
<feature type="domain" description="ATP-grasp" evidence="4">
    <location>
        <begin position="119"/>
        <end position="324"/>
    </location>
</feature>
<proteinExistence type="inferred from homology"/>
<dbReference type="GO" id="GO:0046872">
    <property type="term" value="F:metal ion binding"/>
    <property type="evidence" value="ECO:0007669"/>
    <property type="project" value="InterPro"/>
</dbReference>
<dbReference type="Gene3D" id="3.30.470.20">
    <property type="entry name" value="ATP-grasp fold, B domain"/>
    <property type="match status" value="1"/>
</dbReference>
<dbReference type="InterPro" id="IPR011761">
    <property type="entry name" value="ATP-grasp"/>
</dbReference>
<name>A0A0U2XF55_9ENTE</name>
<gene>
    <name evidence="5" type="ORF">ATZ35_01805</name>
</gene>
<dbReference type="PANTHER" id="PTHR23132:SF23">
    <property type="entry name" value="D-ALANINE--D-ALANINE LIGASE B"/>
    <property type="match status" value="1"/>
</dbReference>
<evidence type="ECO:0000259" key="4">
    <source>
        <dbReference type="PROSITE" id="PS50975"/>
    </source>
</evidence>
<reference evidence="6" key="1">
    <citation type="submission" date="2015-12" db="EMBL/GenBank/DDBJ databases">
        <authorList>
            <person name="Lauer A."/>
            <person name="Humrighouse B."/>
            <person name="Loparev V."/>
            <person name="Shewmaker P.L."/>
            <person name="Whitney A.M."/>
            <person name="McLaughlin R.W."/>
        </authorList>
    </citation>
    <scope>NUCLEOTIDE SEQUENCE [LARGE SCALE GENOMIC DNA]</scope>
    <source>
        <strain evidence="6">LMG 26678</strain>
    </source>
</reference>
<keyword evidence="2" id="KW-0436">Ligase</keyword>
<accession>A0A0U2XF55</accession>
<dbReference type="PROSITE" id="PS50975">
    <property type="entry name" value="ATP_GRASP"/>
    <property type="match status" value="1"/>
</dbReference>